<dbReference type="AlphaFoldDB" id="A0A8S9KKX7"/>
<reference evidence="2" key="1">
    <citation type="submission" date="2019-12" db="EMBL/GenBank/DDBJ databases">
        <title>Genome sequencing and annotation of Brassica cretica.</title>
        <authorList>
            <person name="Studholme D.J."/>
            <person name="Sarris P.F."/>
        </authorList>
    </citation>
    <scope>NUCLEOTIDE SEQUENCE</scope>
    <source>
        <strain evidence="2">PFS-102/07</strain>
        <tissue evidence="2">Leaf</tissue>
    </source>
</reference>
<feature type="region of interest" description="Disordered" evidence="1">
    <location>
        <begin position="64"/>
        <end position="87"/>
    </location>
</feature>
<evidence type="ECO:0000313" key="2">
    <source>
        <dbReference type="EMBL" id="KAF2595404.1"/>
    </source>
</evidence>
<name>A0A8S9KKX7_BRACR</name>
<feature type="compositionally biased region" description="Basic and acidic residues" evidence="1">
    <location>
        <begin position="64"/>
        <end position="84"/>
    </location>
</feature>
<dbReference type="EMBL" id="QGKY02000164">
    <property type="protein sequence ID" value="KAF2595404.1"/>
    <property type="molecule type" value="Genomic_DNA"/>
</dbReference>
<sequence length="121" mass="13966">MGKNRRKDKAIPPPQLPPEVREEEIEFSDEDVKYVEENKDYARFVSRIDTTAINRQCVGEAKTVEDKYEEERSKKKVQQEEKGSNEIQVDPVDAYAIVADITKRKGLKLQVTPLSDLEDKL</sequence>
<feature type="region of interest" description="Disordered" evidence="1">
    <location>
        <begin position="1"/>
        <end position="24"/>
    </location>
</feature>
<evidence type="ECO:0000256" key="1">
    <source>
        <dbReference type="SAM" id="MobiDB-lite"/>
    </source>
</evidence>
<protein>
    <submittedName>
        <fullName evidence="2">Uncharacterized protein</fullName>
    </submittedName>
</protein>
<organism evidence="2">
    <name type="scientific">Brassica cretica</name>
    <name type="common">Mustard</name>
    <dbReference type="NCBI Taxonomy" id="69181"/>
    <lineage>
        <taxon>Eukaryota</taxon>
        <taxon>Viridiplantae</taxon>
        <taxon>Streptophyta</taxon>
        <taxon>Embryophyta</taxon>
        <taxon>Tracheophyta</taxon>
        <taxon>Spermatophyta</taxon>
        <taxon>Magnoliopsida</taxon>
        <taxon>eudicotyledons</taxon>
        <taxon>Gunneridae</taxon>
        <taxon>Pentapetalae</taxon>
        <taxon>rosids</taxon>
        <taxon>malvids</taxon>
        <taxon>Brassicales</taxon>
        <taxon>Brassicaceae</taxon>
        <taxon>Brassiceae</taxon>
        <taxon>Brassica</taxon>
    </lineage>
</organism>
<gene>
    <name evidence="2" type="ORF">F2Q70_00045706</name>
</gene>
<comment type="caution">
    <text evidence="2">The sequence shown here is derived from an EMBL/GenBank/DDBJ whole genome shotgun (WGS) entry which is preliminary data.</text>
</comment>
<proteinExistence type="predicted"/>
<accession>A0A8S9KKX7</accession>